<gene>
    <name evidence="1" type="ORF">SAMN05421781_1554</name>
</gene>
<dbReference type="Proteomes" id="UP000199488">
    <property type="component" value="Unassembled WGS sequence"/>
</dbReference>
<evidence type="ECO:0000313" key="1">
    <source>
        <dbReference type="EMBL" id="SDW46731.1"/>
    </source>
</evidence>
<organism evidence="1 2">
    <name type="scientific">Marinococcus luteus</name>
    <dbReference type="NCBI Taxonomy" id="1122204"/>
    <lineage>
        <taxon>Bacteria</taxon>
        <taxon>Bacillati</taxon>
        <taxon>Bacillota</taxon>
        <taxon>Bacilli</taxon>
        <taxon>Bacillales</taxon>
        <taxon>Bacillaceae</taxon>
        <taxon>Marinococcus</taxon>
    </lineage>
</organism>
<dbReference type="InterPro" id="IPR013324">
    <property type="entry name" value="RNA_pol_sigma_r3/r4-like"/>
</dbReference>
<dbReference type="InterPro" id="IPR036388">
    <property type="entry name" value="WH-like_DNA-bd_sf"/>
</dbReference>
<dbReference type="STRING" id="1122204.SAMN05421781_1554"/>
<name>A0A1H2TSA4_9BACI</name>
<keyword evidence="2" id="KW-1185">Reference proteome</keyword>
<dbReference type="SUPFAM" id="SSF88659">
    <property type="entry name" value="Sigma3 and sigma4 domains of RNA polymerase sigma factors"/>
    <property type="match status" value="1"/>
</dbReference>
<evidence type="ECO:0008006" key="3">
    <source>
        <dbReference type="Google" id="ProtNLM"/>
    </source>
</evidence>
<dbReference type="AlphaFoldDB" id="A0A1H2TSA4"/>
<protein>
    <recommendedName>
        <fullName evidence="3">RNA polymerase sigma factor, sigma-70 family</fullName>
    </recommendedName>
</protein>
<sequence>MTHSSYADSKRETWETFREKNHSFLRTRLIREFLEDAVHQQLLKQALNEDASWAHKAVDLSFKRYYQEVIWRSYMLKTLHWDSIRYDRYHRRRQQRTPLSDQEELFEEAGSFYSRAAEQSLEEELHNYPLWLGFRSLTPYQQWIFSKKYSCGWKDTDIASHLQISRQAVSNAHRKGLKTLRFYAGKREEQ</sequence>
<dbReference type="Gene3D" id="1.10.10.10">
    <property type="entry name" value="Winged helix-like DNA-binding domain superfamily/Winged helix DNA-binding domain"/>
    <property type="match status" value="1"/>
</dbReference>
<dbReference type="RefSeq" id="WP_091613306.1">
    <property type="nucleotide sequence ID" value="NZ_FNNC01000002.1"/>
</dbReference>
<reference evidence="1 2" key="1">
    <citation type="submission" date="2016-10" db="EMBL/GenBank/DDBJ databases">
        <authorList>
            <person name="de Groot N.N."/>
        </authorList>
    </citation>
    <scope>NUCLEOTIDE SEQUENCE [LARGE SCALE GENOMIC DNA]</scope>
    <source>
        <strain evidence="1 2">DSM 23126</strain>
    </source>
</reference>
<dbReference type="EMBL" id="FNNC01000002">
    <property type="protein sequence ID" value="SDW46731.1"/>
    <property type="molecule type" value="Genomic_DNA"/>
</dbReference>
<dbReference type="OrthoDB" id="2942336at2"/>
<proteinExistence type="predicted"/>
<accession>A0A1H2TSA4</accession>
<evidence type="ECO:0000313" key="2">
    <source>
        <dbReference type="Proteomes" id="UP000199488"/>
    </source>
</evidence>